<evidence type="ECO:0000313" key="2">
    <source>
        <dbReference type="Proteomes" id="UP000234681"/>
    </source>
</evidence>
<protein>
    <submittedName>
        <fullName evidence="1">RCG48896</fullName>
    </submittedName>
</protein>
<accession>A6IGA0</accession>
<proteinExistence type="predicted"/>
<organism evidence="1 2">
    <name type="scientific">Rattus norvegicus</name>
    <name type="common">Rat</name>
    <dbReference type="NCBI Taxonomy" id="10116"/>
    <lineage>
        <taxon>Eukaryota</taxon>
        <taxon>Metazoa</taxon>
        <taxon>Chordata</taxon>
        <taxon>Craniata</taxon>
        <taxon>Vertebrata</taxon>
        <taxon>Euteleostomi</taxon>
        <taxon>Mammalia</taxon>
        <taxon>Eutheria</taxon>
        <taxon>Euarchontoglires</taxon>
        <taxon>Glires</taxon>
        <taxon>Rodentia</taxon>
        <taxon>Myomorpha</taxon>
        <taxon>Muroidea</taxon>
        <taxon>Muridae</taxon>
        <taxon>Murinae</taxon>
        <taxon>Rattus</taxon>
    </lineage>
</organism>
<sequence length="55" mass="6539">MGICPAWLLKALQDWKHPLPMRSPRQPWRQSSKCYLYAWGPQLSQCMLFSWCLSL</sequence>
<reference evidence="1 2" key="1">
    <citation type="submission" date="2005-09" db="EMBL/GenBank/DDBJ databases">
        <authorList>
            <person name="Mural R.J."/>
            <person name="Li P.W."/>
            <person name="Adams M.D."/>
            <person name="Amanatides P.G."/>
            <person name="Baden-Tillson H."/>
            <person name="Barnstead M."/>
            <person name="Chin S.H."/>
            <person name="Dew I."/>
            <person name="Evans C.A."/>
            <person name="Ferriera S."/>
            <person name="Flanigan M."/>
            <person name="Fosler C."/>
            <person name="Glodek A."/>
            <person name="Gu Z."/>
            <person name="Holt R.A."/>
            <person name="Jennings D."/>
            <person name="Kraft C.L."/>
            <person name="Lu F."/>
            <person name="Nguyen T."/>
            <person name="Nusskern D.R."/>
            <person name="Pfannkoch C.M."/>
            <person name="Sitter C."/>
            <person name="Sutton G.G."/>
            <person name="Venter J.C."/>
            <person name="Wang Z."/>
            <person name="Woodage T."/>
            <person name="Zheng X.H."/>
            <person name="Zhong F."/>
        </authorList>
    </citation>
    <scope>NUCLEOTIDE SEQUENCE [LARGE SCALE GENOMIC DNA]</scope>
    <source>
        <strain>BN</strain>
        <strain evidence="2">Sprague-Dawley</strain>
    </source>
</reference>
<dbReference type="Proteomes" id="UP000234681">
    <property type="component" value="Chromosome 7"/>
</dbReference>
<gene>
    <name evidence="1" type="ORF">rCG_48896</name>
</gene>
<evidence type="ECO:0000313" key="1">
    <source>
        <dbReference type="EMBL" id="EDM16798.1"/>
    </source>
</evidence>
<dbReference type="AlphaFoldDB" id="A6IGA0"/>
<dbReference type="EMBL" id="CH473960">
    <property type="protein sequence ID" value="EDM16798.1"/>
    <property type="molecule type" value="Genomic_DNA"/>
</dbReference>
<name>A6IGA0_RAT</name>